<protein>
    <submittedName>
        <fullName evidence="1">Uncharacterized protein</fullName>
    </submittedName>
</protein>
<evidence type="ECO:0000313" key="2">
    <source>
        <dbReference type="Proteomes" id="UP001054837"/>
    </source>
</evidence>
<evidence type="ECO:0000313" key="1">
    <source>
        <dbReference type="EMBL" id="GIY27907.1"/>
    </source>
</evidence>
<dbReference type="AlphaFoldDB" id="A0AAV4S2S9"/>
<dbReference type="EMBL" id="BPLQ01007102">
    <property type="protein sequence ID" value="GIY27907.1"/>
    <property type="molecule type" value="Genomic_DNA"/>
</dbReference>
<dbReference type="Proteomes" id="UP001054837">
    <property type="component" value="Unassembled WGS sequence"/>
</dbReference>
<keyword evidence="2" id="KW-1185">Reference proteome</keyword>
<name>A0AAV4S2S9_9ARAC</name>
<organism evidence="1 2">
    <name type="scientific">Caerostris darwini</name>
    <dbReference type="NCBI Taxonomy" id="1538125"/>
    <lineage>
        <taxon>Eukaryota</taxon>
        <taxon>Metazoa</taxon>
        <taxon>Ecdysozoa</taxon>
        <taxon>Arthropoda</taxon>
        <taxon>Chelicerata</taxon>
        <taxon>Arachnida</taxon>
        <taxon>Araneae</taxon>
        <taxon>Araneomorphae</taxon>
        <taxon>Entelegynae</taxon>
        <taxon>Araneoidea</taxon>
        <taxon>Araneidae</taxon>
        <taxon>Caerostris</taxon>
    </lineage>
</organism>
<gene>
    <name evidence="1" type="ORF">CDAR_574311</name>
</gene>
<accession>A0AAV4S2S9</accession>
<sequence>MFKVGRGLATFSALFRSESERDSTRRESRDICASRPNVSLVRRQGHQGIERRRKIRNEESGSNSTPLDLFEFKGLALLQKRSLNMHETSGCCWMEVWGWFFFVRLVKELEDFH</sequence>
<comment type="caution">
    <text evidence="1">The sequence shown here is derived from an EMBL/GenBank/DDBJ whole genome shotgun (WGS) entry which is preliminary data.</text>
</comment>
<reference evidence="1 2" key="1">
    <citation type="submission" date="2021-06" db="EMBL/GenBank/DDBJ databases">
        <title>Caerostris darwini draft genome.</title>
        <authorList>
            <person name="Kono N."/>
            <person name="Arakawa K."/>
        </authorList>
    </citation>
    <scope>NUCLEOTIDE SEQUENCE [LARGE SCALE GENOMIC DNA]</scope>
</reference>
<proteinExistence type="predicted"/>